<gene>
    <name evidence="2" type="ORF">H4W81_008774</name>
</gene>
<evidence type="ECO:0000313" key="2">
    <source>
        <dbReference type="EMBL" id="MBE1565995.1"/>
    </source>
</evidence>
<proteinExistence type="predicted"/>
<reference evidence="2 3" key="1">
    <citation type="submission" date="2020-10" db="EMBL/GenBank/DDBJ databases">
        <title>Sequencing the genomes of 1000 actinobacteria strains.</title>
        <authorList>
            <person name="Klenk H.-P."/>
        </authorList>
    </citation>
    <scope>NUCLEOTIDE SEQUENCE [LARGE SCALE GENOMIC DNA]</scope>
    <source>
        <strain evidence="2 3">DSM 43748</strain>
    </source>
</reference>
<dbReference type="Pfam" id="PF21962">
    <property type="entry name" value="DUF6924"/>
    <property type="match status" value="1"/>
</dbReference>
<protein>
    <recommendedName>
        <fullName evidence="1">DUF6924 domain-containing protein</fullName>
    </recommendedName>
</protein>
<dbReference type="Proteomes" id="UP000661607">
    <property type="component" value="Unassembled WGS sequence"/>
</dbReference>
<name>A0ABR9KW98_9ACTN</name>
<feature type="domain" description="DUF6924" evidence="1">
    <location>
        <begin position="1"/>
        <end position="35"/>
    </location>
</feature>
<organism evidence="2 3">
    <name type="scientific">Nonomuraea africana</name>
    <dbReference type="NCBI Taxonomy" id="46171"/>
    <lineage>
        <taxon>Bacteria</taxon>
        <taxon>Bacillati</taxon>
        <taxon>Actinomycetota</taxon>
        <taxon>Actinomycetes</taxon>
        <taxon>Streptosporangiales</taxon>
        <taxon>Streptosporangiaceae</taxon>
        <taxon>Nonomuraea</taxon>
    </lineage>
</organism>
<accession>A0ABR9KW98</accession>
<dbReference type="InterPro" id="IPR053832">
    <property type="entry name" value="DUF6924"/>
</dbReference>
<comment type="caution">
    <text evidence="2">The sequence shown here is derived from an EMBL/GenBank/DDBJ whole genome shotgun (WGS) entry which is preliminary data.</text>
</comment>
<keyword evidence="3" id="KW-1185">Reference proteome</keyword>
<dbReference type="EMBL" id="JADBEF010000001">
    <property type="protein sequence ID" value="MBE1565995.1"/>
    <property type="molecule type" value="Genomic_DNA"/>
</dbReference>
<evidence type="ECO:0000313" key="3">
    <source>
        <dbReference type="Proteomes" id="UP000661607"/>
    </source>
</evidence>
<sequence>MRAIATELYSIEANLSIGNMDFADAMDEEGIFRGF</sequence>
<evidence type="ECO:0000259" key="1">
    <source>
        <dbReference type="Pfam" id="PF21962"/>
    </source>
</evidence>